<dbReference type="OrthoDB" id="9802944at2"/>
<comment type="caution">
    <text evidence="2">The sequence shown here is derived from an EMBL/GenBank/DDBJ whole genome shotgun (WGS) entry which is preliminary data.</text>
</comment>
<evidence type="ECO:0000313" key="3">
    <source>
        <dbReference type="Proteomes" id="UP000077262"/>
    </source>
</evidence>
<dbReference type="Gene3D" id="3.40.50.720">
    <property type="entry name" value="NAD(P)-binding Rossmann-like Domain"/>
    <property type="match status" value="1"/>
</dbReference>
<dbReference type="RefSeq" id="WP_063976260.1">
    <property type="nucleotide sequence ID" value="NZ_LSTR01000025.1"/>
</dbReference>
<dbReference type="SUPFAM" id="SSF51735">
    <property type="entry name" value="NAD(P)-binding Rossmann-fold domains"/>
    <property type="match status" value="1"/>
</dbReference>
<feature type="domain" description="NmrA-like" evidence="1">
    <location>
        <begin position="6"/>
        <end position="243"/>
    </location>
</feature>
<evidence type="ECO:0000259" key="1">
    <source>
        <dbReference type="Pfam" id="PF05368"/>
    </source>
</evidence>
<dbReference type="EMBL" id="LSTR01000025">
    <property type="protein sequence ID" value="OAH45434.1"/>
    <property type="molecule type" value="Genomic_DNA"/>
</dbReference>
<proteinExistence type="predicted"/>
<organism evidence="2 3">
    <name type="scientific">Sphingobium yanoikuyae</name>
    <name type="common">Sphingomonas yanoikuyae</name>
    <dbReference type="NCBI Taxonomy" id="13690"/>
    <lineage>
        <taxon>Bacteria</taxon>
        <taxon>Pseudomonadati</taxon>
        <taxon>Pseudomonadota</taxon>
        <taxon>Alphaproteobacteria</taxon>
        <taxon>Sphingomonadales</taxon>
        <taxon>Sphingomonadaceae</taxon>
        <taxon>Sphingobium</taxon>
    </lineage>
</organism>
<dbReference type="InterPro" id="IPR008030">
    <property type="entry name" value="NmrA-like"/>
</dbReference>
<dbReference type="Gene3D" id="3.90.25.10">
    <property type="entry name" value="UDP-galactose 4-epimerase, domain 1"/>
    <property type="match status" value="1"/>
</dbReference>
<dbReference type="Proteomes" id="UP000077262">
    <property type="component" value="Unassembled WGS sequence"/>
</dbReference>
<dbReference type="PANTHER" id="PTHR43162:SF1">
    <property type="entry name" value="PRESTALK A DIFFERENTIATION PROTEIN A"/>
    <property type="match status" value="1"/>
</dbReference>
<reference evidence="2 3" key="1">
    <citation type="submission" date="2016-02" db="EMBL/GenBank/DDBJ databases">
        <authorList>
            <person name="Wen L."/>
            <person name="He K."/>
            <person name="Yang H."/>
        </authorList>
    </citation>
    <scope>NUCLEOTIDE SEQUENCE [LARGE SCALE GENOMIC DNA]</scope>
    <source>
        <strain evidence="2 3">CD09_2</strain>
    </source>
</reference>
<evidence type="ECO:0000313" key="2">
    <source>
        <dbReference type="EMBL" id="OAH45434.1"/>
    </source>
</evidence>
<dbReference type="Pfam" id="PF05368">
    <property type="entry name" value="NmrA"/>
    <property type="match status" value="1"/>
</dbReference>
<dbReference type="InterPro" id="IPR036291">
    <property type="entry name" value="NAD(P)-bd_dom_sf"/>
</dbReference>
<accession>A0A177JWY7</accession>
<dbReference type="InterPro" id="IPR051604">
    <property type="entry name" value="Ergot_Alk_Oxidoreductase"/>
</dbReference>
<sequence>MDDPAKPILVVGATGRHGGTGRIVADTLLDAGQPIRILTRSIDDRVAALRARGAIVFQADLHDRLSLLPALESVDTAYFTYPIASGVIDAAANFAGAARETGLKRLVTMSMGPAHPKSPSHLGRAQWLAEQMFEWAGFDCLHVRIAAAFLENIEMLHGREIREEGVIRNAFPDVKVSWILGEDAARVAAAALLTPERLPAGPAVYPGSPHQYTQSEIAGIIGGVLGKPVRFEAIPVDRWRARIIELATGDDRLNADMAAHISAVAGALHVMPALPPNNMIEEITGKAPQGLLEALETGRFVLDRPQLTAT</sequence>
<protein>
    <recommendedName>
        <fullName evidence="1">NmrA-like domain-containing protein</fullName>
    </recommendedName>
</protein>
<dbReference type="AlphaFoldDB" id="A0A177JWY7"/>
<gene>
    <name evidence="2" type="ORF">AX777_17655</name>
</gene>
<dbReference type="PANTHER" id="PTHR43162">
    <property type="match status" value="1"/>
</dbReference>
<name>A0A177JWY7_SPHYA</name>